<feature type="active site" description="Proton acceptor" evidence="10">
    <location>
        <position position="72"/>
    </location>
</feature>
<dbReference type="Pfam" id="PF05222">
    <property type="entry name" value="AlaDh_PNT_N"/>
    <property type="match status" value="1"/>
</dbReference>
<keyword evidence="5" id="KW-0028">Amino-acid biosynthesis</keyword>
<accession>F4L645</accession>
<dbReference type="SMART" id="SM01002">
    <property type="entry name" value="AlaDh_PNT_C"/>
    <property type="match status" value="1"/>
</dbReference>
<dbReference type="InterPro" id="IPR051168">
    <property type="entry name" value="AASS"/>
</dbReference>
<dbReference type="eggNOG" id="COG0686">
    <property type="taxonomic scope" value="Bacteria"/>
</dbReference>
<dbReference type="HOGENOM" id="CLU_005231_2_1_10"/>
<evidence type="ECO:0000313" key="15">
    <source>
        <dbReference type="Proteomes" id="UP000008461"/>
    </source>
</evidence>
<dbReference type="InterPro" id="IPR027281">
    <property type="entry name" value="Lys1"/>
</dbReference>
<proteinExistence type="predicted"/>
<keyword evidence="15" id="KW-1185">Reference proteome</keyword>
<reference key="2">
    <citation type="submission" date="2011-04" db="EMBL/GenBank/DDBJ databases">
        <title>Complete sequence of chromosome of Haliscomenobacter hydrossis DSM 1100.</title>
        <authorList>
            <consortium name="US DOE Joint Genome Institute (JGI-PGF)"/>
            <person name="Lucas S."/>
            <person name="Han J."/>
            <person name="Lapidus A."/>
            <person name="Bruce D."/>
            <person name="Goodwin L."/>
            <person name="Pitluck S."/>
            <person name="Peters L."/>
            <person name="Kyrpides N."/>
            <person name="Mavromatis K."/>
            <person name="Ivanova N."/>
            <person name="Ovchinnikova G."/>
            <person name="Pagani I."/>
            <person name="Daligault H."/>
            <person name="Detter J.C."/>
            <person name="Han C."/>
            <person name="Land M."/>
            <person name="Hauser L."/>
            <person name="Markowitz V."/>
            <person name="Cheng J.-F."/>
            <person name="Hugenholtz P."/>
            <person name="Woyke T."/>
            <person name="Wu D."/>
            <person name="Verbarg S."/>
            <person name="Frueling A."/>
            <person name="Brambilla E."/>
            <person name="Klenk H.-P."/>
            <person name="Eisen J.A."/>
        </authorList>
    </citation>
    <scope>NUCLEOTIDE SEQUENCE</scope>
    <source>
        <strain>DSM 1100</strain>
    </source>
</reference>
<dbReference type="SMART" id="SM01003">
    <property type="entry name" value="AlaDh_PNT_N"/>
    <property type="match status" value="1"/>
</dbReference>
<comment type="pathway">
    <text evidence="1">Amino-acid biosynthesis; L-lysine biosynthesis via AAA pathway; L-lysine from L-alpha-aminoadipate (fungal route): step 3/3.</text>
</comment>
<reference evidence="14 15" key="1">
    <citation type="journal article" date="2011" name="Stand. Genomic Sci.">
        <title>Complete genome sequence of Haliscomenobacter hydrossis type strain (O).</title>
        <authorList>
            <consortium name="US DOE Joint Genome Institute (JGI-PGF)"/>
            <person name="Daligault H."/>
            <person name="Lapidus A."/>
            <person name="Zeytun A."/>
            <person name="Nolan M."/>
            <person name="Lucas S."/>
            <person name="Del Rio T.G."/>
            <person name="Tice H."/>
            <person name="Cheng J.F."/>
            <person name="Tapia R."/>
            <person name="Han C."/>
            <person name="Goodwin L."/>
            <person name="Pitluck S."/>
            <person name="Liolios K."/>
            <person name="Pagani I."/>
            <person name="Ivanova N."/>
            <person name="Huntemann M."/>
            <person name="Mavromatis K."/>
            <person name="Mikhailova N."/>
            <person name="Pati A."/>
            <person name="Chen A."/>
            <person name="Palaniappan K."/>
            <person name="Land M."/>
            <person name="Hauser L."/>
            <person name="Brambilla E.M."/>
            <person name="Rohde M."/>
            <person name="Verbarg S."/>
            <person name="Goker M."/>
            <person name="Bristow J."/>
            <person name="Eisen J.A."/>
            <person name="Markowitz V."/>
            <person name="Hugenholtz P."/>
            <person name="Kyrpides N.C."/>
            <person name="Klenk H.P."/>
            <person name="Woyke T."/>
        </authorList>
    </citation>
    <scope>NUCLEOTIDE SEQUENCE [LARGE SCALE GENOMIC DNA]</scope>
    <source>
        <strain evidence="15">ATCC 27775 / DSM 1100 / LMG 10767 / O</strain>
    </source>
</reference>
<dbReference type="EMBL" id="CP002691">
    <property type="protein sequence ID" value="AEE54063.1"/>
    <property type="molecule type" value="Genomic_DNA"/>
</dbReference>
<comment type="catalytic activity">
    <reaction evidence="9">
        <text>L-saccharopine + NAD(+) + H2O = L-lysine + 2-oxoglutarate + NADH + H(+)</text>
        <dbReference type="Rhea" id="RHEA:12440"/>
        <dbReference type="ChEBI" id="CHEBI:15377"/>
        <dbReference type="ChEBI" id="CHEBI:15378"/>
        <dbReference type="ChEBI" id="CHEBI:16810"/>
        <dbReference type="ChEBI" id="CHEBI:32551"/>
        <dbReference type="ChEBI" id="CHEBI:57540"/>
        <dbReference type="ChEBI" id="CHEBI:57945"/>
        <dbReference type="ChEBI" id="CHEBI:57951"/>
        <dbReference type="EC" id="1.5.1.7"/>
    </reaction>
</comment>
<feature type="binding site" evidence="11">
    <location>
        <begin position="341"/>
        <end position="344"/>
    </location>
    <ligand>
        <name>NAD(+)</name>
        <dbReference type="ChEBI" id="CHEBI:57540"/>
    </ligand>
</feature>
<evidence type="ECO:0000256" key="3">
    <source>
        <dbReference type="ARBA" id="ARBA00012847"/>
    </source>
</evidence>
<evidence type="ECO:0000256" key="8">
    <source>
        <dbReference type="ARBA" id="ARBA00033228"/>
    </source>
</evidence>
<feature type="binding site" evidence="11">
    <location>
        <begin position="186"/>
        <end position="187"/>
    </location>
    <ligand>
        <name>NAD(+)</name>
        <dbReference type="ChEBI" id="CHEBI:57540"/>
    </ligand>
</feature>
<evidence type="ECO:0000256" key="1">
    <source>
        <dbReference type="ARBA" id="ARBA00004884"/>
    </source>
</evidence>
<dbReference type="InterPro" id="IPR007886">
    <property type="entry name" value="AlaDH/PNT_N"/>
</dbReference>
<evidence type="ECO:0000256" key="2">
    <source>
        <dbReference type="ARBA" id="ARBA00011245"/>
    </source>
</evidence>
<evidence type="ECO:0000259" key="13">
    <source>
        <dbReference type="SMART" id="SM01003"/>
    </source>
</evidence>
<comment type="subunit">
    <text evidence="2">Monomer.</text>
</comment>
<gene>
    <name evidence="14" type="ORF">Halhy_R0059</name>
</gene>
<dbReference type="Gene3D" id="3.40.50.720">
    <property type="entry name" value="NAD(P)-binding Rossmann-like Domain"/>
    <property type="match status" value="1"/>
</dbReference>
<dbReference type="Proteomes" id="UP000008461">
    <property type="component" value="Chromosome"/>
</dbReference>
<evidence type="ECO:0000256" key="7">
    <source>
        <dbReference type="ARBA" id="ARBA00023157"/>
    </source>
</evidence>
<feature type="domain" description="Alanine dehydrogenase/pyridine nucleotide transhydrogenase N-terminal" evidence="13">
    <location>
        <begin position="5"/>
        <end position="136"/>
    </location>
</feature>
<dbReference type="EC" id="1.5.1.7" evidence="3"/>
<keyword evidence="11" id="KW-0520">NAD</keyword>
<dbReference type="OrthoDB" id="1141481at2"/>
<dbReference type="AlphaFoldDB" id="F4L645"/>
<dbReference type="UniPathway" id="UPA00033">
    <property type="reaction ID" value="UER00034"/>
</dbReference>
<keyword evidence="7" id="KW-1015">Disulfide bond</keyword>
<dbReference type="SUPFAM" id="SSF52283">
    <property type="entry name" value="Formate/glycerate dehydrogenase catalytic domain-like"/>
    <property type="match status" value="1"/>
</dbReference>
<dbReference type="KEGG" id="hhy:Halhy_R0059"/>
<protein>
    <recommendedName>
        <fullName evidence="4">Saccharopine dehydrogenase [NAD(+), L-lysine-forming]</fullName>
        <ecNumber evidence="3">1.5.1.7</ecNumber>
    </recommendedName>
    <alternativeName>
        <fullName evidence="8">Lysine--2-oxoglutarate reductase</fullName>
    </alternativeName>
</protein>
<feature type="domain" description="Alanine dehydrogenase/pyridine nucleotide transhydrogenase NAD(H)-binding" evidence="12">
    <location>
        <begin position="164"/>
        <end position="340"/>
    </location>
</feature>
<dbReference type="InterPro" id="IPR007698">
    <property type="entry name" value="AlaDH/PNT_NAD(H)-bd"/>
</dbReference>
<dbReference type="GO" id="GO:0004754">
    <property type="term" value="F:saccharopine dehydrogenase (NAD+, L-lysine-forming) activity"/>
    <property type="evidence" value="ECO:0007669"/>
    <property type="project" value="UniProtKB-EC"/>
</dbReference>
<evidence type="ECO:0000256" key="6">
    <source>
        <dbReference type="ARBA" id="ARBA00023002"/>
    </source>
</evidence>
<feature type="active site" description="Proton donor" evidence="10">
    <location>
        <position position="90"/>
    </location>
</feature>
<dbReference type="PIRSF" id="PIRSF018250">
    <property type="entry name" value="Saccharopine_DH_Lys"/>
    <property type="match status" value="1"/>
</dbReference>
<evidence type="ECO:0000256" key="4">
    <source>
        <dbReference type="ARBA" id="ARBA00021221"/>
    </source>
</evidence>
<sequence length="403" mass="45894">MLKIGIIREGKVPPDARVPLNPNHCVLAQKEFPVKIRVQPAPGRCFADEEYLEVGIELSEDLSDCDILMGVKEVPTEMLIPEKTYFFFSHTIKEQTYNRKLLQTILAKKIRMIDYEVLTDEQGQRLIAFGKFAGMVGAHNALWTYAQRTGAFSMKRMKDCKDYAEAFEMYKKTPFPAIKIVLTGGGRVGVGAAAVLQDMGIREVDPIEFLMEDFKEPVFTILHSQDYAGRKDRHHFDVQRYRSHPEEYRSIFEPYFQTADILINGIFWDNRAPAFFSKADMRRSDFHIRVIADITCDLAPISSIPSTLKASTIADPVFGYDPFTEAECAPYQEHCIDMMSIDNLPNELPRDASTAFGSMFIHRILPEFFNAESHVLERATIAEEGHLTARYAYLQGYVEGNIS</sequence>
<dbReference type="STRING" id="760192.Halhy_R0059"/>
<organism evidence="14 15">
    <name type="scientific">Haliscomenobacter hydrossis (strain ATCC 27775 / DSM 1100 / LMG 10767 / O)</name>
    <dbReference type="NCBI Taxonomy" id="760192"/>
    <lineage>
        <taxon>Bacteria</taxon>
        <taxon>Pseudomonadati</taxon>
        <taxon>Bacteroidota</taxon>
        <taxon>Saprospiria</taxon>
        <taxon>Saprospirales</taxon>
        <taxon>Haliscomenobacteraceae</taxon>
        <taxon>Haliscomenobacter</taxon>
    </lineage>
</organism>
<evidence type="ECO:0000256" key="9">
    <source>
        <dbReference type="ARBA" id="ARBA00047860"/>
    </source>
</evidence>
<dbReference type="PANTHER" id="PTHR11133">
    <property type="entry name" value="SACCHAROPINE DEHYDROGENASE"/>
    <property type="match status" value="1"/>
</dbReference>
<evidence type="ECO:0000259" key="12">
    <source>
        <dbReference type="SMART" id="SM01002"/>
    </source>
</evidence>
<evidence type="ECO:0000256" key="11">
    <source>
        <dbReference type="PIRSR" id="PIRSR018250-3"/>
    </source>
</evidence>
<evidence type="ECO:0000256" key="5">
    <source>
        <dbReference type="ARBA" id="ARBA00022605"/>
    </source>
</evidence>
<dbReference type="CDD" id="cd05199">
    <property type="entry name" value="SDH_like"/>
    <property type="match status" value="1"/>
</dbReference>
<dbReference type="RefSeq" id="WP_013768584.1">
    <property type="nucleotide sequence ID" value="NC_015510.1"/>
</dbReference>
<name>F4L645_HALH1</name>
<evidence type="ECO:0000256" key="10">
    <source>
        <dbReference type="PIRSR" id="PIRSR018250-1"/>
    </source>
</evidence>
<evidence type="ECO:0000313" key="14">
    <source>
        <dbReference type="EMBL" id="AEE54063.1"/>
    </source>
</evidence>
<dbReference type="GO" id="GO:0019878">
    <property type="term" value="P:lysine biosynthetic process via aminoadipic acid"/>
    <property type="evidence" value="ECO:0007669"/>
    <property type="project" value="UniProtKB-UniPathway"/>
</dbReference>
<keyword evidence="6 14" id="KW-0560">Oxidoreductase</keyword>
<dbReference type="PANTHER" id="PTHR11133:SF22">
    <property type="entry name" value="ALPHA-AMINOADIPIC SEMIALDEHYDE SYNTHASE, MITOCHONDRIAL"/>
    <property type="match status" value="1"/>
</dbReference>